<dbReference type="AlphaFoldDB" id="A0A0P9EYN9"/>
<keyword evidence="2" id="KW-1185">Reference proteome</keyword>
<comment type="caution">
    <text evidence="1">The sequence shown here is derived from an EMBL/GenBank/DDBJ whole genome shotgun (WGS) entry which is preliminary data.</text>
</comment>
<accession>A0A0P9EYN9</accession>
<proteinExistence type="predicted"/>
<evidence type="ECO:0000313" key="2">
    <source>
        <dbReference type="Proteomes" id="UP000050509"/>
    </source>
</evidence>
<reference evidence="1 2" key="1">
    <citation type="submission" date="2015-09" db="EMBL/GenBank/DDBJ databases">
        <title>Draft genome sequence of Kouleothrix aurantiaca JCM 19913.</title>
        <authorList>
            <person name="Hemp J."/>
        </authorList>
    </citation>
    <scope>NUCLEOTIDE SEQUENCE [LARGE SCALE GENOMIC DNA]</scope>
    <source>
        <strain evidence="1 2">COM-B</strain>
    </source>
</reference>
<dbReference type="Proteomes" id="UP000050509">
    <property type="component" value="Unassembled WGS sequence"/>
</dbReference>
<name>A0A0P9EYN9_9CHLR</name>
<dbReference type="EMBL" id="LJCR01002053">
    <property type="protein sequence ID" value="KPV49312.1"/>
    <property type="molecule type" value="Genomic_DNA"/>
</dbReference>
<protein>
    <submittedName>
        <fullName evidence="1">Uncharacterized protein</fullName>
    </submittedName>
</protein>
<evidence type="ECO:0000313" key="1">
    <source>
        <dbReference type="EMBL" id="KPV49312.1"/>
    </source>
</evidence>
<sequence>MHTDVCSCAILHLAAIFFCLRQQGISYFFVRFPRKARKPHKKRMTYDAVSMIQKAANLLTPDF</sequence>
<organism evidence="1 2">
    <name type="scientific">Kouleothrix aurantiaca</name>
    <dbReference type="NCBI Taxonomy" id="186479"/>
    <lineage>
        <taxon>Bacteria</taxon>
        <taxon>Bacillati</taxon>
        <taxon>Chloroflexota</taxon>
        <taxon>Chloroflexia</taxon>
        <taxon>Chloroflexales</taxon>
        <taxon>Roseiflexineae</taxon>
        <taxon>Roseiflexaceae</taxon>
        <taxon>Kouleothrix</taxon>
    </lineage>
</organism>
<gene>
    <name evidence="1" type="ORF">SE17_33375</name>
</gene>